<keyword evidence="3" id="KW-1003">Cell membrane</keyword>
<protein>
    <submittedName>
        <fullName evidence="11">Na+ dependent nucleoside transporter NupC</fullName>
    </submittedName>
</protein>
<dbReference type="EMBL" id="UOGC01000006">
    <property type="protein sequence ID" value="VAX15340.1"/>
    <property type="molecule type" value="Genomic_DNA"/>
</dbReference>
<feature type="domain" description="Nucleoside transporter/FeoB GTPase Gate" evidence="10">
    <location>
        <begin position="99"/>
        <end position="198"/>
    </location>
</feature>
<keyword evidence="6 7" id="KW-0472">Membrane</keyword>
<feature type="transmembrane region" description="Helical" evidence="7">
    <location>
        <begin position="208"/>
        <end position="227"/>
    </location>
</feature>
<dbReference type="PANTHER" id="PTHR10590:SF4">
    <property type="entry name" value="SOLUTE CARRIER FAMILY 28 MEMBER 3"/>
    <property type="match status" value="1"/>
</dbReference>
<dbReference type="InterPro" id="IPR008276">
    <property type="entry name" value="C_nuclsd_transpt"/>
</dbReference>
<dbReference type="InterPro" id="IPR002668">
    <property type="entry name" value="CNT_N_dom"/>
</dbReference>
<keyword evidence="5 7" id="KW-1133">Transmembrane helix</keyword>
<dbReference type="InterPro" id="IPR011657">
    <property type="entry name" value="CNT_C_dom"/>
</dbReference>
<dbReference type="InterPro" id="IPR011642">
    <property type="entry name" value="Gate_dom"/>
</dbReference>
<evidence type="ECO:0000259" key="9">
    <source>
        <dbReference type="Pfam" id="PF07662"/>
    </source>
</evidence>
<organism evidence="11">
    <name type="scientific">hydrothermal vent metagenome</name>
    <dbReference type="NCBI Taxonomy" id="652676"/>
    <lineage>
        <taxon>unclassified sequences</taxon>
        <taxon>metagenomes</taxon>
        <taxon>ecological metagenomes</taxon>
    </lineage>
</organism>
<feature type="transmembrane region" description="Helical" evidence="7">
    <location>
        <begin position="58"/>
        <end position="81"/>
    </location>
</feature>
<evidence type="ECO:0000259" key="8">
    <source>
        <dbReference type="Pfam" id="PF01773"/>
    </source>
</evidence>
<evidence type="ECO:0000259" key="10">
    <source>
        <dbReference type="Pfam" id="PF07670"/>
    </source>
</evidence>
<dbReference type="Pfam" id="PF01773">
    <property type="entry name" value="Nucleos_tra2_N"/>
    <property type="match status" value="1"/>
</dbReference>
<feature type="transmembrane region" description="Helical" evidence="7">
    <location>
        <begin position="174"/>
        <end position="196"/>
    </location>
</feature>
<evidence type="ECO:0000256" key="2">
    <source>
        <dbReference type="ARBA" id="ARBA00009033"/>
    </source>
</evidence>
<proteinExistence type="inferred from homology"/>
<feature type="transmembrane region" description="Helical" evidence="7">
    <location>
        <begin position="28"/>
        <end position="46"/>
    </location>
</feature>
<feature type="domain" description="Concentrative nucleoside transporter C-terminal" evidence="9">
    <location>
        <begin position="207"/>
        <end position="407"/>
    </location>
</feature>
<feature type="transmembrane region" description="Helical" evidence="7">
    <location>
        <begin position="261"/>
        <end position="284"/>
    </location>
</feature>
<evidence type="ECO:0000256" key="7">
    <source>
        <dbReference type="SAM" id="Phobius"/>
    </source>
</evidence>
<evidence type="ECO:0000256" key="5">
    <source>
        <dbReference type="ARBA" id="ARBA00022989"/>
    </source>
</evidence>
<dbReference type="GO" id="GO:0005886">
    <property type="term" value="C:plasma membrane"/>
    <property type="evidence" value="ECO:0007669"/>
    <property type="project" value="UniProtKB-SubCell"/>
</dbReference>
<keyword evidence="4 7" id="KW-0812">Transmembrane</keyword>
<evidence type="ECO:0000256" key="4">
    <source>
        <dbReference type="ARBA" id="ARBA00022692"/>
    </source>
</evidence>
<dbReference type="Pfam" id="PF07662">
    <property type="entry name" value="Nucleos_tra2_C"/>
    <property type="match status" value="1"/>
</dbReference>
<evidence type="ECO:0000256" key="3">
    <source>
        <dbReference type="ARBA" id="ARBA00022475"/>
    </source>
</evidence>
<reference evidence="11" key="1">
    <citation type="submission" date="2018-06" db="EMBL/GenBank/DDBJ databases">
        <authorList>
            <person name="Zhirakovskaya E."/>
        </authorList>
    </citation>
    <scope>NUCLEOTIDE SEQUENCE</scope>
</reference>
<sequence>MIIQSILGLALLLGFAYAISEDKQKIPFRIMLAGLALQILLAIILLKLPFFKDIFLSLNNVVASLNEATIAGTSFVFGYLGGGALPFDEKAPGASFILAFRALPLILVVSALSSLLFYWKVLPVIVKGFAWGLKKTMGIGGATGLGVAANIFVGMVEAPLFIRPYLKEMTRNEIFMVMTCGMSTIAGTVMVLYASILSHAIPDAMGHILTASIISAPAAVMISAVMVPGTGKQTAGDIVPPQETKSSMDAITKGTGDGINLLINVTAMLVVLVALVHLANIMLGVIGGEDVTLQRLLGYVMAPVVWLIGIPWSEAVTAGSLMGVKTVLNEFLAYLQMANLPEEALSDRSRLIMTYAMCGFANFGSLGIMIGGMGAMAPERRDEIVGLGLKSIVSGTLATLTTGAVVGIVGV</sequence>
<feature type="domain" description="Concentrative nucleoside transporter N-terminal" evidence="8">
    <location>
        <begin position="7"/>
        <end position="80"/>
    </location>
</feature>
<evidence type="ECO:0000256" key="1">
    <source>
        <dbReference type="ARBA" id="ARBA00004651"/>
    </source>
</evidence>
<feature type="transmembrane region" description="Helical" evidence="7">
    <location>
        <begin position="296"/>
        <end position="313"/>
    </location>
</feature>
<dbReference type="GO" id="GO:0005337">
    <property type="term" value="F:nucleoside transmembrane transporter activity"/>
    <property type="evidence" value="ECO:0007669"/>
    <property type="project" value="InterPro"/>
</dbReference>
<feature type="transmembrane region" description="Helical" evidence="7">
    <location>
        <begin position="139"/>
        <end position="162"/>
    </location>
</feature>
<evidence type="ECO:0000256" key="6">
    <source>
        <dbReference type="ARBA" id="ARBA00023136"/>
    </source>
</evidence>
<dbReference type="PANTHER" id="PTHR10590">
    <property type="entry name" value="SODIUM/NUCLEOSIDE COTRANSPORTER"/>
    <property type="match status" value="1"/>
</dbReference>
<dbReference type="AlphaFoldDB" id="A0A3B1BXD1"/>
<dbReference type="Pfam" id="PF07670">
    <property type="entry name" value="Gate"/>
    <property type="match status" value="1"/>
</dbReference>
<gene>
    <name evidence="11" type="ORF">MNBD_NITROSPINAE01-1282</name>
</gene>
<dbReference type="GO" id="GO:0015293">
    <property type="term" value="F:symporter activity"/>
    <property type="evidence" value="ECO:0007669"/>
    <property type="project" value="TreeGrafter"/>
</dbReference>
<evidence type="ECO:0000313" key="11">
    <source>
        <dbReference type="EMBL" id="VAX15340.1"/>
    </source>
</evidence>
<feature type="transmembrane region" description="Helical" evidence="7">
    <location>
        <begin position="352"/>
        <end position="375"/>
    </location>
</feature>
<name>A0A3B1BXD1_9ZZZZ</name>
<accession>A0A3B1BXD1</accession>
<comment type="similarity">
    <text evidence="2">Belongs to the concentrative nucleoside transporter (CNT) (TC 2.A.41) family.</text>
</comment>
<feature type="transmembrane region" description="Helical" evidence="7">
    <location>
        <begin position="387"/>
        <end position="409"/>
    </location>
</feature>
<feature type="transmembrane region" description="Helical" evidence="7">
    <location>
        <begin position="93"/>
        <end position="118"/>
    </location>
</feature>
<comment type="subcellular location">
    <subcellularLocation>
        <location evidence="1">Cell membrane</location>
        <topology evidence="1">Multi-pass membrane protein</topology>
    </subcellularLocation>
</comment>